<evidence type="ECO:0008006" key="5">
    <source>
        <dbReference type="Google" id="ProtNLM"/>
    </source>
</evidence>
<keyword evidence="2" id="KW-0812">Transmembrane</keyword>
<evidence type="ECO:0000313" key="3">
    <source>
        <dbReference type="EMBL" id="TGK35326.1"/>
    </source>
</evidence>
<feature type="transmembrane region" description="Helical" evidence="2">
    <location>
        <begin position="50"/>
        <end position="75"/>
    </location>
</feature>
<proteinExistence type="predicted"/>
<sequence>MFQTAAQPQPRDLAREEQYGVVTGERGATQNKKSTKYARRDCGLIFFRRGFGFVIVLTAFSFLFLRFVFSFVPFWSRVLF</sequence>
<reference evidence="3" key="1">
    <citation type="journal article" date="2019" name="PLoS Negl. Trop. Dis.">
        <title>Revisiting the worldwide diversity of Leptospira species in the environment.</title>
        <authorList>
            <person name="Vincent A.T."/>
            <person name="Schiettekatte O."/>
            <person name="Bourhy P."/>
            <person name="Veyrier F.J."/>
            <person name="Picardeau M."/>
        </authorList>
    </citation>
    <scope>NUCLEOTIDE SEQUENCE [LARGE SCALE GENOMIC DNA]</scope>
    <source>
        <strain evidence="3">201800299</strain>
    </source>
</reference>
<evidence type="ECO:0000256" key="1">
    <source>
        <dbReference type="SAM" id="MobiDB-lite"/>
    </source>
</evidence>
<accession>A0A5F1YDL2</accession>
<feature type="region of interest" description="Disordered" evidence="1">
    <location>
        <begin position="1"/>
        <end position="34"/>
    </location>
</feature>
<organism evidence="3 4">
    <name type="scientific">Leptospira gomenensis</name>
    <dbReference type="NCBI Taxonomy" id="2484974"/>
    <lineage>
        <taxon>Bacteria</taxon>
        <taxon>Pseudomonadati</taxon>
        <taxon>Spirochaetota</taxon>
        <taxon>Spirochaetia</taxon>
        <taxon>Leptospirales</taxon>
        <taxon>Leptospiraceae</taxon>
        <taxon>Leptospira</taxon>
    </lineage>
</organism>
<dbReference type="Proteomes" id="UP000298277">
    <property type="component" value="Unassembled WGS sequence"/>
</dbReference>
<evidence type="ECO:0000256" key="2">
    <source>
        <dbReference type="SAM" id="Phobius"/>
    </source>
</evidence>
<keyword evidence="4" id="KW-1185">Reference proteome</keyword>
<dbReference type="EMBL" id="RQFA01000032">
    <property type="protein sequence ID" value="TGK35326.1"/>
    <property type="molecule type" value="Genomic_DNA"/>
</dbReference>
<comment type="caution">
    <text evidence="3">The sequence shown here is derived from an EMBL/GenBank/DDBJ whole genome shotgun (WGS) entry which is preliminary data.</text>
</comment>
<gene>
    <name evidence="3" type="ORF">EHQ17_07790</name>
</gene>
<name>A0A5F1YDL2_9LEPT</name>
<dbReference type="RefSeq" id="WP_135736168.1">
    <property type="nucleotide sequence ID" value="NZ_RQEZ01000010.1"/>
</dbReference>
<keyword evidence="2" id="KW-1133">Transmembrane helix</keyword>
<keyword evidence="2" id="KW-0472">Membrane</keyword>
<evidence type="ECO:0000313" key="4">
    <source>
        <dbReference type="Proteomes" id="UP000298277"/>
    </source>
</evidence>
<protein>
    <recommendedName>
        <fullName evidence="5">Transmembrane protein</fullName>
    </recommendedName>
</protein>
<dbReference type="AlphaFoldDB" id="A0A5F1YDL2"/>